<sequence>MFKWTNGECGKNNPQRTCVLPYNDFLIGMCSFHIESSIGVLLVICESLKGPVPKSPGCPVPKSPGGQVP</sequence>
<evidence type="ECO:0000313" key="2">
    <source>
        <dbReference type="EMBL" id="PIO14497.1"/>
    </source>
</evidence>
<dbReference type="AlphaFoldDB" id="A0A2G9QFX7"/>
<proteinExistence type="predicted"/>
<evidence type="ECO:0000313" key="3">
    <source>
        <dbReference type="Proteomes" id="UP000228934"/>
    </source>
</evidence>
<evidence type="ECO:0000256" key="1">
    <source>
        <dbReference type="SAM" id="MobiDB-lite"/>
    </source>
</evidence>
<reference evidence="3" key="1">
    <citation type="journal article" date="2017" name="Nat. Commun.">
        <title>The North American bullfrog draft genome provides insight into hormonal regulation of long noncoding RNA.</title>
        <authorList>
            <person name="Hammond S.A."/>
            <person name="Warren R.L."/>
            <person name="Vandervalk B.P."/>
            <person name="Kucuk E."/>
            <person name="Khan H."/>
            <person name="Gibb E.A."/>
            <person name="Pandoh P."/>
            <person name="Kirk H."/>
            <person name="Zhao Y."/>
            <person name="Jones M."/>
            <person name="Mungall A.J."/>
            <person name="Coope R."/>
            <person name="Pleasance S."/>
            <person name="Moore R.A."/>
            <person name="Holt R.A."/>
            <person name="Round J.M."/>
            <person name="Ohora S."/>
            <person name="Walle B.V."/>
            <person name="Veldhoen N."/>
            <person name="Helbing C.C."/>
            <person name="Birol I."/>
        </authorList>
    </citation>
    <scope>NUCLEOTIDE SEQUENCE [LARGE SCALE GENOMIC DNA]</scope>
</reference>
<feature type="compositionally biased region" description="Pro residues" evidence="1">
    <location>
        <begin position="53"/>
        <end position="62"/>
    </location>
</feature>
<protein>
    <submittedName>
        <fullName evidence="2">Uncharacterized protein</fullName>
    </submittedName>
</protein>
<feature type="region of interest" description="Disordered" evidence="1">
    <location>
        <begin position="50"/>
        <end position="69"/>
    </location>
</feature>
<dbReference type="Proteomes" id="UP000228934">
    <property type="component" value="Unassembled WGS sequence"/>
</dbReference>
<keyword evidence="3" id="KW-1185">Reference proteome</keyword>
<dbReference type="EMBL" id="KV987931">
    <property type="protein sequence ID" value="PIO14497.1"/>
    <property type="molecule type" value="Genomic_DNA"/>
</dbReference>
<dbReference type="OrthoDB" id="654211at2759"/>
<gene>
    <name evidence="2" type="ORF">AB205_0025940</name>
</gene>
<name>A0A2G9QFX7_AQUCT</name>
<organism evidence="2 3">
    <name type="scientific">Aquarana catesbeiana</name>
    <name type="common">American bullfrog</name>
    <name type="synonym">Rana catesbeiana</name>
    <dbReference type="NCBI Taxonomy" id="8400"/>
    <lineage>
        <taxon>Eukaryota</taxon>
        <taxon>Metazoa</taxon>
        <taxon>Chordata</taxon>
        <taxon>Craniata</taxon>
        <taxon>Vertebrata</taxon>
        <taxon>Euteleostomi</taxon>
        <taxon>Amphibia</taxon>
        <taxon>Batrachia</taxon>
        <taxon>Anura</taxon>
        <taxon>Neobatrachia</taxon>
        <taxon>Ranoidea</taxon>
        <taxon>Ranidae</taxon>
        <taxon>Aquarana</taxon>
    </lineage>
</organism>
<accession>A0A2G9QFX7</accession>